<dbReference type="GO" id="GO:0055056">
    <property type="term" value="F:D-glucose transmembrane transporter activity"/>
    <property type="evidence" value="ECO:0007669"/>
    <property type="project" value="UniProtKB-UniRule"/>
</dbReference>
<evidence type="ECO:0000256" key="19">
    <source>
        <dbReference type="RuleBase" id="RU368088"/>
    </source>
</evidence>
<keyword evidence="10" id="KW-0752">Steroid biosynthesis</keyword>
<comment type="catalytic activity">
    <reaction evidence="19">
        <text>2 (2E,6E)-farnesyl diphosphate + NADPH + H(+) = squalene + 2 diphosphate + NADP(+)</text>
        <dbReference type="Rhea" id="RHEA:32295"/>
        <dbReference type="ChEBI" id="CHEBI:15378"/>
        <dbReference type="ChEBI" id="CHEBI:15440"/>
        <dbReference type="ChEBI" id="CHEBI:33019"/>
        <dbReference type="ChEBI" id="CHEBI:57783"/>
        <dbReference type="ChEBI" id="CHEBI:58349"/>
        <dbReference type="ChEBI" id="CHEBI:175763"/>
        <dbReference type="EC" id="2.5.1.21"/>
    </reaction>
</comment>
<comment type="subcellular location">
    <subcellularLocation>
        <location evidence="2">Membrane</location>
    </subcellularLocation>
</comment>
<dbReference type="GO" id="GO:0045338">
    <property type="term" value="P:farnesyl diphosphate metabolic process"/>
    <property type="evidence" value="ECO:0007669"/>
    <property type="project" value="InterPro"/>
</dbReference>
<keyword evidence="15" id="KW-1207">Sterol metabolism</keyword>
<dbReference type="SUPFAM" id="SSF48576">
    <property type="entry name" value="Terpenoid synthases"/>
    <property type="match status" value="1"/>
</dbReference>
<dbReference type="Gene3D" id="1.10.600.10">
    <property type="entry name" value="Farnesyl Diphosphate Synthase"/>
    <property type="match status" value="1"/>
</dbReference>
<dbReference type="OrthoDB" id="431150at2759"/>
<comment type="catalytic activity">
    <reaction evidence="19">
        <text>2 (2E,6E)-farnesyl diphosphate + NADH + H(+) = squalene + 2 diphosphate + NAD(+)</text>
        <dbReference type="Rhea" id="RHEA:32299"/>
        <dbReference type="ChEBI" id="CHEBI:15378"/>
        <dbReference type="ChEBI" id="CHEBI:15440"/>
        <dbReference type="ChEBI" id="CHEBI:33019"/>
        <dbReference type="ChEBI" id="CHEBI:57540"/>
        <dbReference type="ChEBI" id="CHEBI:57945"/>
        <dbReference type="ChEBI" id="CHEBI:175763"/>
        <dbReference type="EC" id="2.5.1.21"/>
    </reaction>
</comment>
<dbReference type="GO" id="GO:0005789">
    <property type="term" value="C:endoplasmic reticulum membrane"/>
    <property type="evidence" value="ECO:0007669"/>
    <property type="project" value="TreeGrafter"/>
</dbReference>
<dbReference type="CDD" id="cd00683">
    <property type="entry name" value="Trans_IPPS_HH"/>
    <property type="match status" value="1"/>
</dbReference>
<keyword evidence="13" id="KW-0443">Lipid metabolism</keyword>
<dbReference type="InterPro" id="IPR008949">
    <property type="entry name" value="Isoprenoid_synthase_dom_sf"/>
</dbReference>
<evidence type="ECO:0000256" key="9">
    <source>
        <dbReference type="ARBA" id="ARBA00022857"/>
    </source>
</evidence>
<keyword evidence="21" id="KW-1185">Reference proteome</keyword>
<protein>
    <recommendedName>
        <fullName evidence="5 19">Squalene synthase</fullName>
        <shortName evidence="19">SQS</shortName>
        <shortName evidence="19">SS</shortName>
        <ecNumber evidence="5 19">2.5.1.21</ecNumber>
    </recommendedName>
</protein>
<dbReference type="SFLD" id="SFLDS00005">
    <property type="entry name" value="Isoprenoid_Synthase_Type_I"/>
    <property type="match status" value="1"/>
</dbReference>
<dbReference type="PROSITE" id="PS01044">
    <property type="entry name" value="SQUALEN_PHYTOEN_SYN_1"/>
    <property type="match status" value="1"/>
</dbReference>
<dbReference type="PANTHER" id="PTHR11626:SF2">
    <property type="entry name" value="SQUALENE SYNTHASE"/>
    <property type="match status" value="1"/>
</dbReference>
<organism evidence="20 21">
    <name type="scientific">Wickerhamomyces pijperi</name>
    <name type="common">Yeast</name>
    <name type="synonym">Pichia pijperi</name>
    <dbReference type="NCBI Taxonomy" id="599730"/>
    <lineage>
        <taxon>Eukaryota</taxon>
        <taxon>Fungi</taxon>
        <taxon>Dikarya</taxon>
        <taxon>Ascomycota</taxon>
        <taxon>Saccharomycotina</taxon>
        <taxon>Saccharomycetes</taxon>
        <taxon>Phaffomycetales</taxon>
        <taxon>Wickerhamomycetaceae</taxon>
        <taxon>Wickerhamomyces</taxon>
    </lineage>
</organism>
<comment type="caution">
    <text evidence="20">The sequence shown here is derived from an EMBL/GenBank/DDBJ whole genome shotgun (WGS) entry which is preliminary data.</text>
</comment>
<dbReference type="EC" id="2.5.1.21" evidence="5 19"/>
<keyword evidence="6" id="KW-0444">Lipid biosynthesis</keyword>
<dbReference type="FunFam" id="1.10.600.10:FF:000003">
    <property type="entry name" value="Farnesyl-diphosphate farnesyltransferase 1"/>
    <property type="match status" value="1"/>
</dbReference>
<dbReference type="InterPro" id="IPR006449">
    <property type="entry name" value="Squal_synth-like"/>
</dbReference>
<dbReference type="PANTHER" id="PTHR11626">
    <property type="entry name" value="FARNESYL-DIPHOSPHATE FARNESYLTRANSFERASE"/>
    <property type="match status" value="1"/>
</dbReference>
<evidence type="ECO:0000256" key="11">
    <source>
        <dbReference type="ARBA" id="ARBA00022989"/>
    </source>
</evidence>
<dbReference type="PROSITE" id="PS01045">
    <property type="entry name" value="SQUALEN_PHYTOEN_SYN_2"/>
    <property type="match status" value="1"/>
</dbReference>
<dbReference type="AlphaFoldDB" id="A0A9P8TK51"/>
<evidence type="ECO:0000256" key="18">
    <source>
        <dbReference type="ARBA" id="ARBA00023268"/>
    </source>
</evidence>
<proteinExistence type="inferred from homology"/>
<keyword evidence="12" id="KW-0756">Sterol biosynthesis</keyword>
<evidence type="ECO:0000256" key="15">
    <source>
        <dbReference type="ARBA" id="ARBA00023166"/>
    </source>
</evidence>
<dbReference type="InterPro" id="IPR044844">
    <property type="entry name" value="Trans_IPPS_euk-type"/>
</dbReference>
<keyword evidence="8" id="KW-0812">Transmembrane</keyword>
<comment type="cofactor">
    <cofactor evidence="1 19">
        <name>Mg(2+)</name>
        <dbReference type="ChEBI" id="CHEBI:18420"/>
    </cofactor>
</comment>
<dbReference type="InterPro" id="IPR019845">
    <property type="entry name" value="Squalene/phytoene_synthase_CS"/>
</dbReference>
<evidence type="ECO:0000256" key="4">
    <source>
        <dbReference type="ARBA" id="ARBA00006251"/>
    </source>
</evidence>
<sequence length="441" mass="50689">MGKIAQLVLHPLELRAAIQLKYIRNSLHPRDESTENPELRRCYQLLKSTSRSFAAVIEELHPELRNAIMLFYLILRALDTVEDDMTIDKDVKIPLLREFDAKLLTKDWTFNGNGPDEKDRKVLVEFDVILHEYHKLKPEYQDVIKDITKQMGDGMAYYIENTEFNANGLATVKDYDMYCYYVAGLVGDGLTRLIVLANFGDAKLMGNRQLLISMGLFLQKTNIIRDYEEDQADGRAFWPKEIWGKYTDNLSDFLKYENEEAGLNCVSDLVVNALEHAVDVLNYLSLIQDQSSFNFCAIPQVMAIATLELVFQNPQIFHEHIKIRKGTTCHLILKSRTLKGVTEIFQEYVRKIHHKSKPTDPNYLRIGSICGKIEQYIESMYPEQHLPAGITPQPTEIYRQVQKKAQQDFIMAKVIEVEEFKANAILGATLIALIYAVSKLL</sequence>
<dbReference type="InterPro" id="IPR002060">
    <property type="entry name" value="Squ/phyt_synthse"/>
</dbReference>
<accession>A0A9P8TK51</accession>
<evidence type="ECO:0000256" key="8">
    <source>
        <dbReference type="ARBA" id="ARBA00022692"/>
    </source>
</evidence>
<keyword evidence="9" id="KW-0521">NADP</keyword>
<dbReference type="GO" id="GO:0008299">
    <property type="term" value="P:isoprenoid biosynthetic process"/>
    <property type="evidence" value="ECO:0007669"/>
    <property type="project" value="UniProtKB-KW"/>
</dbReference>
<dbReference type="NCBIfam" id="TIGR01559">
    <property type="entry name" value="squal_synth"/>
    <property type="match status" value="1"/>
</dbReference>
<dbReference type="GO" id="GO:0051996">
    <property type="term" value="F:squalene synthase [NAD(P)H] activity"/>
    <property type="evidence" value="ECO:0007669"/>
    <property type="project" value="UniProtKB-UniRule"/>
</dbReference>
<reference evidence="20" key="2">
    <citation type="submission" date="2021-01" db="EMBL/GenBank/DDBJ databases">
        <authorList>
            <person name="Schikora-Tamarit M.A."/>
        </authorList>
    </citation>
    <scope>NUCLEOTIDE SEQUENCE</scope>
    <source>
        <strain evidence="20">CBS2887</strain>
    </source>
</reference>
<evidence type="ECO:0000256" key="3">
    <source>
        <dbReference type="ARBA" id="ARBA00005057"/>
    </source>
</evidence>
<keyword evidence="17" id="KW-0414">Isoprene biosynthesis</keyword>
<evidence type="ECO:0000256" key="5">
    <source>
        <dbReference type="ARBA" id="ARBA00012373"/>
    </source>
</evidence>
<dbReference type="EMBL" id="JAEUBG010003672">
    <property type="protein sequence ID" value="KAH3682503.1"/>
    <property type="molecule type" value="Genomic_DNA"/>
</dbReference>
<keyword evidence="14" id="KW-0472">Membrane</keyword>
<reference evidence="20" key="1">
    <citation type="journal article" date="2021" name="Open Biol.">
        <title>Shared evolutionary footprints suggest mitochondrial oxidative damage underlies multiple complex I losses in fungi.</title>
        <authorList>
            <person name="Schikora-Tamarit M.A."/>
            <person name="Marcet-Houben M."/>
            <person name="Nosek J."/>
            <person name="Gabaldon T."/>
        </authorList>
    </citation>
    <scope>NUCLEOTIDE SEQUENCE</scope>
    <source>
        <strain evidence="20">CBS2887</strain>
    </source>
</reference>
<dbReference type="SFLD" id="SFLDG01018">
    <property type="entry name" value="Squalene/Phytoene_Synthase_Lik"/>
    <property type="match status" value="1"/>
</dbReference>
<evidence type="ECO:0000256" key="7">
    <source>
        <dbReference type="ARBA" id="ARBA00022679"/>
    </source>
</evidence>
<evidence type="ECO:0000313" key="21">
    <source>
        <dbReference type="Proteomes" id="UP000774326"/>
    </source>
</evidence>
<keyword evidence="11" id="KW-1133">Transmembrane helix</keyword>
<dbReference type="InterPro" id="IPR033904">
    <property type="entry name" value="Trans_IPPS_HH"/>
</dbReference>
<evidence type="ECO:0000256" key="17">
    <source>
        <dbReference type="ARBA" id="ARBA00023229"/>
    </source>
</evidence>
<dbReference type="Proteomes" id="UP000774326">
    <property type="component" value="Unassembled WGS sequence"/>
</dbReference>
<evidence type="ECO:0000256" key="12">
    <source>
        <dbReference type="ARBA" id="ARBA00023011"/>
    </source>
</evidence>
<evidence type="ECO:0000256" key="2">
    <source>
        <dbReference type="ARBA" id="ARBA00004370"/>
    </source>
</evidence>
<comment type="function">
    <text evidence="19">Catalyzes the condensation of 2 farnesyl pyrophosphate (FPP) moieties to form squalene.</text>
</comment>
<evidence type="ECO:0000256" key="1">
    <source>
        <dbReference type="ARBA" id="ARBA00001946"/>
    </source>
</evidence>
<evidence type="ECO:0000256" key="13">
    <source>
        <dbReference type="ARBA" id="ARBA00023098"/>
    </source>
</evidence>
<keyword evidence="18" id="KW-0511">Multifunctional enzyme</keyword>
<keyword evidence="7 19" id="KW-0808">Transferase</keyword>
<comment type="similarity">
    <text evidence="4 19">Belongs to the phytoene/squalene synthase family.</text>
</comment>
<evidence type="ECO:0000256" key="14">
    <source>
        <dbReference type="ARBA" id="ARBA00023136"/>
    </source>
</evidence>
<comment type="pathway">
    <text evidence="3 19">Terpene metabolism; lanosterol biosynthesis; lanosterol from farnesyl diphosphate: step 1/3.</text>
</comment>
<keyword evidence="16" id="KW-0753">Steroid metabolism</keyword>
<evidence type="ECO:0000256" key="6">
    <source>
        <dbReference type="ARBA" id="ARBA00022516"/>
    </source>
</evidence>
<dbReference type="GO" id="GO:0006696">
    <property type="term" value="P:ergosterol biosynthetic process"/>
    <property type="evidence" value="ECO:0007669"/>
    <property type="project" value="TreeGrafter"/>
</dbReference>
<dbReference type="Pfam" id="PF00494">
    <property type="entry name" value="SQS_PSY"/>
    <property type="match status" value="1"/>
</dbReference>
<evidence type="ECO:0000256" key="16">
    <source>
        <dbReference type="ARBA" id="ARBA00023221"/>
    </source>
</evidence>
<evidence type="ECO:0000313" key="20">
    <source>
        <dbReference type="EMBL" id="KAH3682503.1"/>
    </source>
</evidence>
<name>A0A9P8TK51_WICPI</name>
<gene>
    <name evidence="20" type="ORF">WICPIJ_006533</name>
</gene>
<evidence type="ECO:0000256" key="10">
    <source>
        <dbReference type="ARBA" id="ARBA00022955"/>
    </source>
</evidence>